<organism evidence="1 2">
    <name type="scientific">Thiobacillus sedimenti</name>
    <dbReference type="NCBI Taxonomy" id="3110231"/>
    <lineage>
        <taxon>Bacteria</taxon>
        <taxon>Pseudomonadati</taxon>
        <taxon>Pseudomonadota</taxon>
        <taxon>Betaproteobacteria</taxon>
        <taxon>Nitrosomonadales</taxon>
        <taxon>Thiobacillaceae</taxon>
        <taxon>Thiobacillus</taxon>
    </lineage>
</organism>
<name>A0ABZ1CMS0_9PROT</name>
<keyword evidence="2" id="KW-1185">Reference proteome</keyword>
<dbReference type="EMBL" id="CP141769">
    <property type="protein sequence ID" value="WRS40151.1"/>
    <property type="molecule type" value="Genomic_DNA"/>
</dbReference>
<evidence type="ECO:0000313" key="1">
    <source>
        <dbReference type="EMBL" id="WRS40151.1"/>
    </source>
</evidence>
<sequence length="250" mass="27278">MSFAHPAFAPYRELIDALGLAQGLPALAALNSLAAARDTRQARGLPLVFAAPDGRMAARDYEMQILASGEVPTRADTWHDVLNALVWLRFPRFKAALNAAHGRAIAQETGSARGRRRDALTVLDESGVWVLSRDPELPELLRGHAWTALFVEARARVERQMRCIVVGHALLEKMLAPYPSMTGKCLMITTNTLEPDVAETLAVTALDAVDTPRRLAPLPVQGIPGWDAANGDPAYYANRDVFRPAPPRTD</sequence>
<reference evidence="1 2" key="1">
    <citation type="submission" date="2023-12" db="EMBL/GenBank/DDBJ databases">
        <title>Thiobacillus sedimentum sp. nov., a chemolithoautotrophic sulfur-oxidizing bacterium isolated from freshwater sediment.</title>
        <authorList>
            <person name="Luo J."/>
            <person name="Dai C."/>
        </authorList>
    </citation>
    <scope>NUCLEOTIDE SEQUENCE [LARGE SCALE GENOMIC DNA]</scope>
    <source>
        <strain evidence="1 2">SCUT-2</strain>
    </source>
</reference>
<accession>A0ABZ1CMS0</accession>
<dbReference type="Pfam" id="PF11227">
    <property type="entry name" value="DUF3025"/>
    <property type="match status" value="1"/>
</dbReference>
<dbReference type="InterPro" id="IPR021390">
    <property type="entry name" value="DUF3025"/>
</dbReference>
<protein>
    <submittedName>
        <fullName evidence="1">DUF3025 domain-containing protein</fullName>
    </submittedName>
</protein>
<dbReference type="Proteomes" id="UP001334732">
    <property type="component" value="Chromosome"/>
</dbReference>
<proteinExistence type="predicted"/>
<gene>
    <name evidence="1" type="ORF">VA613_04590</name>
</gene>
<evidence type="ECO:0000313" key="2">
    <source>
        <dbReference type="Proteomes" id="UP001334732"/>
    </source>
</evidence>
<dbReference type="RefSeq" id="WP_324780681.1">
    <property type="nucleotide sequence ID" value="NZ_CP141769.1"/>
</dbReference>